<organism evidence="1 2">
    <name type="scientific">Albula goreensis</name>
    <dbReference type="NCBI Taxonomy" id="1534307"/>
    <lineage>
        <taxon>Eukaryota</taxon>
        <taxon>Metazoa</taxon>
        <taxon>Chordata</taxon>
        <taxon>Craniata</taxon>
        <taxon>Vertebrata</taxon>
        <taxon>Euteleostomi</taxon>
        <taxon>Actinopterygii</taxon>
        <taxon>Neopterygii</taxon>
        <taxon>Teleostei</taxon>
        <taxon>Albuliformes</taxon>
        <taxon>Albulidae</taxon>
        <taxon>Albula</taxon>
    </lineage>
</organism>
<keyword evidence="2" id="KW-1185">Reference proteome</keyword>
<gene>
    <name evidence="1" type="ORF">AGOR_G00093010</name>
</gene>
<evidence type="ECO:0000313" key="2">
    <source>
        <dbReference type="Proteomes" id="UP000829720"/>
    </source>
</evidence>
<accession>A0A8T3DK86</accession>
<comment type="caution">
    <text evidence="1">The sequence shown here is derived from an EMBL/GenBank/DDBJ whole genome shotgun (WGS) entry which is preliminary data.</text>
</comment>
<dbReference type="OrthoDB" id="10636154at2759"/>
<dbReference type="AlphaFoldDB" id="A0A8T3DK86"/>
<proteinExistence type="predicted"/>
<sequence length="106" mass="11698">MERTQVPHSISLGRHTARTITEMPSLVRGFSNAAWTGMRDFFESAPDALPDDCVPLSVRDLGVAGEEDGVVGNHRVTVGQDSSGHVTHRVQDTVIHQQVIHQQLFR</sequence>
<dbReference type="EMBL" id="JAERUA010000008">
    <property type="protein sequence ID" value="KAI1896264.1"/>
    <property type="molecule type" value="Genomic_DNA"/>
</dbReference>
<name>A0A8T3DK86_9TELE</name>
<evidence type="ECO:0000313" key="1">
    <source>
        <dbReference type="EMBL" id="KAI1896264.1"/>
    </source>
</evidence>
<reference evidence="1" key="1">
    <citation type="submission" date="2021-01" db="EMBL/GenBank/DDBJ databases">
        <authorList>
            <person name="Zahm M."/>
            <person name="Roques C."/>
            <person name="Cabau C."/>
            <person name="Klopp C."/>
            <person name="Donnadieu C."/>
            <person name="Jouanno E."/>
            <person name="Lampietro C."/>
            <person name="Louis A."/>
            <person name="Herpin A."/>
            <person name="Echchiki A."/>
            <person name="Berthelot C."/>
            <person name="Parey E."/>
            <person name="Roest-Crollius H."/>
            <person name="Braasch I."/>
            <person name="Postlethwait J."/>
            <person name="Bobe J."/>
            <person name="Montfort J."/>
            <person name="Bouchez O."/>
            <person name="Begum T."/>
            <person name="Mejri S."/>
            <person name="Adams A."/>
            <person name="Chen W.-J."/>
            <person name="Guiguen Y."/>
        </authorList>
    </citation>
    <scope>NUCLEOTIDE SEQUENCE</scope>
    <source>
        <tissue evidence="1">Blood</tissue>
    </source>
</reference>
<dbReference type="Proteomes" id="UP000829720">
    <property type="component" value="Unassembled WGS sequence"/>
</dbReference>
<protein>
    <submittedName>
        <fullName evidence="1">Uncharacterized protein</fullName>
    </submittedName>
</protein>